<feature type="transmembrane region" description="Helical" evidence="3">
    <location>
        <begin position="12"/>
        <end position="32"/>
    </location>
</feature>
<dbReference type="Proteomes" id="UP000277811">
    <property type="component" value="Unassembled WGS sequence"/>
</dbReference>
<dbReference type="EMBL" id="UPPP01000060">
    <property type="protein sequence ID" value="VBB05893.1"/>
    <property type="molecule type" value="Genomic_DNA"/>
</dbReference>
<dbReference type="InterPro" id="IPR058790">
    <property type="entry name" value="BSH_CusB"/>
</dbReference>
<evidence type="ECO:0000256" key="3">
    <source>
        <dbReference type="SAM" id="Phobius"/>
    </source>
</evidence>
<dbReference type="Gene3D" id="2.40.420.20">
    <property type="match status" value="1"/>
</dbReference>
<organism evidence="6 7">
    <name type="scientific">Lucifera butyrica</name>
    <dbReference type="NCBI Taxonomy" id="1351585"/>
    <lineage>
        <taxon>Bacteria</taxon>
        <taxon>Bacillati</taxon>
        <taxon>Bacillota</taxon>
        <taxon>Negativicutes</taxon>
        <taxon>Veillonellales</taxon>
        <taxon>Veillonellaceae</taxon>
        <taxon>Lucifera</taxon>
    </lineage>
</organism>
<reference evidence="6 7" key="1">
    <citation type="submission" date="2018-06" db="EMBL/GenBank/DDBJ databases">
        <authorList>
            <person name="Strepis N."/>
        </authorList>
    </citation>
    <scope>NUCLEOTIDE SEQUENCE [LARGE SCALE GENOMIC DNA]</scope>
    <source>
        <strain evidence="6">LUCI</strain>
    </source>
</reference>
<evidence type="ECO:0000313" key="7">
    <source>
        <dbReference type="Proteomes" id="UP000277811"/>
    </source>
</evidence>
<gene>
    <name evidence="6" type="ORF">LUCI_1104</name>
</gene>
<keyword evidence="7" id="KW-1185">Reference proteome</keyword>
<evidence type="ECO:0000256" key="1">
    <source>
        <dbReference type="ARBA" id="ARBA00009477"/>
    </source>
</evidence>
<dbReference type="OrthoDB" id="1675766at2"/>
<dbReference type="PANTHER" id="PTHR30469:SF15">
    <property type="entry name" value="HLYD FAMILY OF SECRETION PROTEINS"/>
    <property type="match status" value="1"/>
</dbReference>
<dbReference type="SUPFAM" id="SSF111369">
    <property type="entry name" value="HlyD-like secretion proteins"/>
    <property type="match status" value="1"/>
</dbReference>
<keyword evidence="3" id="KW-0812">Transmembrane</keyword>
<keyword evidence="3" id="KW-0472">Membrane</keyword>
<dbReference type="InterPro" id="IPR006143">
    <property type="entry name" value="RND_pump_MFP"/>
</dbReference>
<feature type="domain" description="CusB-like barrel-sandwich hybrid" evidence="4">
    <location>
        <begin position="76"/>
        <end position="221"/>
    </location>
</feature>
<dbReference type="GO" id="GO:0015562">
    <property type="term" value="F:efflux transmembrane transporter activity"/>
    <property type="evidence" value="ECO:0007669"/>
    <property type="project" value="TreeGrafter"/>
</dbReference>
<dbReference type="NCBIfam" id="TIGR01730">
    <property type="entry name" value="RND_mfp"/>
    <property type="match status" value="1"/>
</dbReference>
<dbReference type="PROSITE" id="PS51257">
    <property type="entry name" value="PROKAR_LIPOPROTEIN"/>
    <property type="match status" value="1"/>
</dbReference>
<feature type="domain" description="YknX-like C-terminal permuted SH3-like" evidence="5">
    <location>
        <begin position="311"/>
        <end position="378"/>
    </location>
</feature>
<dbReference type="Gene3D" id="2.40.30.170">
    <property type="match status" value="1"/>
</dbReference>
<evidence type="ECO:0000313" key="6">
    <source>
        <dbReference type="EMBL" id="VBB05893.1"/>
    </source>
</evidence>
<evidence type="ECO:0000256" key="2">
    <source>
        <dbReference type="SAM" id="Coils"/>
    </source>
</evidence>
<feature type="coiled-coil region" evidence="2">
    <location>
        <begin position="128"/>
        <end position="179"/>
    </location>
</feature>
<dbReference type="Gene3D" id="1.10.287.470">
    <property type="entry name" value="Helix hairpin bin"/>
    <property type="match status" value="1"/>
</dbReference>
<evidence type="ECO:0000259" key="5">
    <source>
        <dbReference type="Pfam" id="PF25989"/>
    </source>
</evidence>
<proteinExistence type="inferred from homology"/>
<protein>
    <submittedName>
        <fullName evidence="6">Rnd efflux pump membrane fusion protein barrel-sandwich domain</fullName>
    </submittedName>
</protein>
<keyword evidence="2" id="KW-0175">Coiled coil</keyword>
<dbReference type="RefSeq" id="WP_122626862.1">
    <property type="nucleotide sequence ID" value="NZ_UPPP01000060.1"/>
</dbReference>
<name>A0A498R6V1_9FIRM</name>
<accession>A0A498R6V1</accession>
<dbReference type="GO" id="GO:1990281">
    <property type="term" value="C:efflux pump complex"/>
    <property type="evidence" value="ECO:0007669"/>
    <property type="project" value="TreeGrafter"/>
</dbReference>
<evidence type="ECO:0000259" key="4">
    <source>
        <dbReference type="Pfam" id="PF25919"/>
    </source>
</evidence>
<dbReference type="InterPro" id="IPR058637">
    <property type="entry name" value="YknX-like_C"/>
</dbReference>
<comment type="similarity">
    <text evidence="1">Belongs to the membrane fusion protein (MFP) (TC 8.A.1) family.</text>
</comment>
<dbReference type="AlphaFoldDB" id="A0A498R6V1"/>
<dbReference type="Pfam" id="PF25919">
    <property type="entry name" value="BSH_CusB"/>
    <property type="match status" value="1"/>
</dbReference>
<dbReference type="PANTHER" id="PTHR30469">
    <property type="entry name" value="MULTIDRUG RESISTANCE PROTEIN MDTA"/>
    <property type="match status" value="1"/>
</dbReference>
<dbReference type="Gene3D" id="2.40.50.100">
    <property type="match status" value="1"/>
</dbReference>
<keyword evidence="3" id="KW-1133">Transmembrane helix</keyword>
<sequence>MEKTVQPYRPNTTLTARLLIIVLGLAACYNLFPFTYWPQDVSRAPVNVTAVPVGTLNKPIRIERTGSVEASATLPIHSEFSGLVSEVYATEGEAVKAGQPLLKLQGASVSSGDNETPAAAADQKTGVVQQLQNHYNDALKEFDRYQQLYKLGAISRRELENAKTRLQQAQESLNKSQNTISPNANKTAFNGSVTVKAPANGIVTGLSVGPGKSVQAGQQLMVLGSGQRVEIVVHLDQNDLYLVHLGTTAAAEISNQSTMGQVSSIYPEVAGTQIASFLAHIKFTKNPNEMLQPGMPVNVRIDTGQSATVPAVPTISVVRDKNGRSFIYEAVNGIAVRQEVSIGETIGDFTEITSNIPQNTMVITSNVNQIKNGDAVAVMQ</sequence>
<dbReference type="Pfam" id="PF25989">
    <property type="entry name" value="YknX_C"/>
    <property type="match status" value="1"/>
</dbReference>